<dbReference type="NCBIfam" id="TIGR00644">
    <property type="entry name" value="recJ"/>
    <property type="match status" value="1"/>
</dbReference>
<feature type="coiled-coil region" evidence="6">
    <location>
        <begin position="319"/>
        <end position="351"/>
    </location>
</feature>
<dbReference type="InterPro" id="IPR004610">
    <property type="entry name" value="RecJ"/>
</dbReference>
<keyword evidence="5 10" id="KW-0269">Exonuclease</keyword>
<dbReference type="GO" id="GO:0006281">
    <property type="term" value="P:DNA repair"/>
    <property type="evidence" value="ECO:0007669"/>
    <property type="project" value="InterPro"/>
</dbReference>
<dbReference type="EMBL" id="CP036267">
    <property type="protein sequence ID" value="QDT34865.1"/>
    <property type="molecule type" value="Genomic_DNA"/>
</dbReference>
<dbReference type="InterPro" id="IPR041122">
    <property type="entry name" value="RecJ_OB"/>
</dbReference>
<reference evidence="10 11" key="1">
    <citation type="submission" date="2019-02" db="EMBL/GenBank/DDBJ databases">
        <title>Deep-cultivation of Planctomycetes and their phenomic and genomic characterization uncovers novel biology.</title>
        <authorList>
            <person name="Wiegand S."/>
            <person name="Jogler M."/>
            <person name="Boedeker C."/>
            <person name="Pinto D."/>
            <person name="Vollmers J."/>
            <person name="Rivas-Marin E."/>
            <person name="Kohn T."/>
            <person name="Peeters S.H."/>
            <person name="Heuer A."/>
            <person name="Rast P."/>
            <person name="Oberbeckmann S."/>
            <person name="Bunk B."/>
            <person name="Jeske O."/>
            <person name="Meyerdierks A."/>
            <person name="Storesund J.E."/>
            <person name="Kallscheuer N."/>
            <person name="Luecker S."/>
            <person name="Lage O.M."/>
            <person name="Pohl T."/>
            <person name="Merkel B.J."/>
            <person name="Hornburger P."/>
            <person name="Mueller R.-W."/>
            <person name="Bruemmer F."/>
            <person name="Labrenz M."/>
            <person name="Spormann A.M."/>
            <person name="Op den Camp H."/>
            <person name="Overmann J."/>
            <person name="Amann R."/>
            <person name="Jetten M.S.M."/>
            <person name="Mascher T."/>
            <person name="Medema M.H."/>
            <person name="Devos D.P."/>
            <person name="Kaster A.-K."/>
            <person name="Ovreas L."/>
            <person name="Rohde M."/>
            <person name="Galperin M.Y."/>
            <person name="Jogler C."/>
        </authorList>
    </citation>
    <scope>NUCLEOTIDE SEQUENCE [LARGE SCALE GENOMIC DNA]</scope>
    <source>
        <strain evidence="10 11">Mal48</strain>
    </source>
</reference>
<dbReference type="GO" id="GO:0003676">
    <property type="term" value="F:nucleic acid binding"/>
    <property type="evidence" value="ECO:0007669"/>
    <property type="project" value="InterPro"/>
</dbReference>
<keyword evidence="3" id="KW-0540">Nuclease</keyword>
<dbReference type="InterPro" id="IPR051673">
    <property type="entry name" value="SSDNA_exonuclease_RecJ"/>
</dbReference>
<dbReference type="KEGG" id="tpol:Mal48_41380"/>
<protein>
    <recommendedName>
        <fullName evidence="2">Single-stranded-DNA-specific exonuclease RecJ</fullName>
    </recommendedName>
</protein>
<dbReference type="Gene3D" id="3.90.1640.30">
    <property type="match status" value="1"/>
</dbReference>
<feature type="domain" description="DHHA1" evidence="8">
    <location>
        <begin position="360"/>
        <end position="451"/>
    </location>
</feature>
<evidence type="ECO:0000259" key="9">
    <source>
        <dbReference type="Pfam" id="PF17768"/>
    </source>
</evidence>
<evidence type="ECO:0000256" key="6">
    <source>
        <dbReference type="SAM" id="Coils"/>
    </source>
</evidence>
<dbReference type="Pfam" id="PF17768">
    <property type="entry name" value="RecJ_OB"/>
    <property type="match status" value="1"/>
</dbReference>
<dbReference type="GO" id="GO:0008409">
    <property type="term" value="F:5'-3' exonuclease activity"/>
    <property type="evidence" value="ECO:0007669"/>
    <property type="project" value="InterPro"/>
</dbReference>
<feature type="domain" description="RecJ OB" evidence="9">
    <location>
        <begin position="467"/>
        <end position="576"/>
    </location>
</feature>
<dbReference type="Proteomes" id="UP000315724">
    <property type="component" value="Chromosome"/>
</dbReference>
<accession>A0A517QT92</accession>
<sequence>MPKQWRFAPHDQGAIKRLTKEMSCSPLLAQVLAARGIESKEQALKLYTTQMKDLHDPGLLPGVEEASDRMIAAMKSQRRITIYGDYDVDGVTATSILWHCLKLAGAKVDYYIPCRLEEGYGLNLEAIRTLHEEDPDRLVITVDCGICSLKEAALAKELGLELIITDHHTMLDELPDAATNVHPRLPGSEYPFKELCGAGVAFKLAWAVCQKLGDGTKASPRMREYLKSAVGLAAIGTVADVVPLIGENRIIVQYGLSTLLDKSMTGLSMLLKVANLDEQKELSAEDIGFGIGPRINAAGRLGQARLAVELLTTENRQRAAQLADYMDQLNKDRQKVERKIYKQAKEQIEENPEWLESGALVLASEDWHPGVIGIVASRIAEKYERPTIMIAMNAESGIGQGSGRSFHGYDLHSGLSACSELLEAFGGHKAAAGLRVKSEQLDDFRQTLGQIALEDNSSDSAQPELDVDAEVTLHDLTHRAVKELDWLGPYGAAHRRPIFSASNIELVEPPKKMGGGERHLSLRVRDGSKVLRAVAFGKGEWADEMQEAITGPFSICFTTNMNRFRGYETVELKLVDWQPSVQHSKIRST</sequence>
<dbReference type="RefSeq" id="WP_145203483.1">
    <property type="nucleotide sequence ID" value="NZ_CP036267.1"/>
</dbReference>
<evidence type="ECO:0000256" key="4">
    <source>
        <dbReference type="ARBA" id="ARBA00022801"/>
    </source>
</evidence>
<evidence type="ECO:0000256" key="1">
    <source>
        <dbReference type="ARBA" id="ARBA00005915"/>
    </source>
</evidence>
<dbReference type="SUPFAM" id="SSF64182">
    <property type="entry name" value="DHH phosphoesterases"/>
    <property type="match status" value="1"/>
</dbReference>
<keyword evidence="11" id="KW-1185">Reference proteome</keyword>
<feature type="domain" description="DDH" evidence="7">
    <location>
        <begin position="79"/>
        <end position="212"/>
    </location>
</feature>
<dbReference type="Gene3D" id="3.10.310.30">
    <property type="match status" value="1"/>
</dbReference>
<evidence type="ECO:0000259" key="7">
    <source>
        <dbReference type="Pfam" id="PF01368"/>
    </source>
</evidence>
<gene>
    <name evidence="10" type="primary">recJ</name>
    <name evidence="10" type="ORF">Mal48_41380</name>
</gene>
<name>A0A517QT92_9PLAN</name>
<comment type="similarity">
    <text evidence="1">Belongs to the RecJ family.</text>
</comment>
<evidence type="ECO:0000313" key="10">
    <source>
        <dbReference type="EMBL" id="QDT34865.1"/>
    </source>
</evidence>
<organism evidence="10 11">
    <name type="scientific">Thalassoglobus polymorphus</name>
    <dbReference type="NCBI Taxonomy" id="2527994"/>
    <lineage>
        <taxon>Bacteria</taxon>
        <taxon>Pseudomonadati</taxon>
        <taxon>Planctomycetota</taxon>
        <taxon>Planctomycetia</taxon>
        <taxon>Planctomycetales</taxon>
        <taxon>Planctomycetaceae</taxon>
        <taxon>Thalassoglobus</taxon>
    </lineage>
</organism>
<dbReference type="AlphaFoldDB" id="A0A517QT92"/>
<dbReference type="GO" id="GO:0006310">
    <property type="term" value="P:DNA recombination"/>
    <property type="evidence" value="ECO:0007669"/>
    <property type="project" value="InterPro"/>
</dbReference>
<evidence type="ECO:0000259" key="8">
    <source>
        <dbReference type="Pfam" id="PF02272"/>
    </source>
</evidence>
<evidence type="ECO:0000313" key="11">
    <source>
        <dbReference type="Proteomes" id="UP000315724"/>
    </source>
</evidence>
<dbReference type="Pfam" id="PF01368">
    <property type="entry name" value="DHH"/>
    <property type="match status" value="1"/>
</dbReference>
<keyword evidence="6" id="KW-0175">Coiled coil</keyword>
<keyword evidence="4 10" id="KW-0378">Hydrolase</keyword>
<dbReference type="Pfam" id="PF02272">
    <property type="entry name" value="DHHA1"/>
    <property type="match status" value="1"/>
</dbReference>
<dbReference type="PANTHER" id="PTHR30255">
    <property type="entry name" value="SINGLE-STRANDED-DNA-SPECIFIC EXONUCLEASE RECJ"/>
    <property type="match status" value="1"/>
</dbReference>
<dbReference type="PANTHER" id="PTHR30255:SF2">
    <property type="entry name" value="SINGLE-STRANDED-DNA-SPECIFIC EXONUCLEASE RECJ"/>
    <property type="match status" value="1"/>
</dbReference>
<evidence type="ECO:0000256" key="2">
    <source>
        <dbReference type="ARBA" id="ARBA00019841"/>
    </source>
</evidence>
<evidence type="ECO:0000256" key="3">
    <source>
        <dbReference type="ARBA" id="ARBA00022722"/>
    </source>
</evidence>
<proteinExistence type="inferred from homology"/>
<dbReference type="InterPro" id="IPR001667">
    <property type="entry name" value="DDH_dom"/>
</dbReference>
<dbReference type="InterPro" id="IPR038763">
    <property type="entry name" value="DHH_sf"/>
</dbReference>
<dbReference type="InterPro" id="IPR003156">
    <property type="entry name" value="DHHA1_dom"/>
</dbReference>
<evidence type="ECO:0000256" key="5">
    <source>
        <dbReference type="ARBA" id="ARBA00022839"/>
    </source>
</evidence>
<dbReference type="OrthoDB" id="9809852at2"/>